<gene>
    <name evidence="2" type="ORF">ACFOZ4_18890</name>
</gene>
<feature type="domain" description="AMP-dependent synthetase/ligase" evidence="1">
    <location>
        <begin position="67"/>
        <end position="238"/>
    </location>
</feature>
<dbReference type="EMBL" id="JBHSAY010000009">
    <property type="protein sequence ID" value="MFC4132679.1"/>
    <property type="molecule type" value="Genomic_DNA"/>
</dbReference>
<dbReference type="SUPFAM" id="SSF56801">
    <property type="entry name" value="Acetyl-CoA synthetase-like"/>
    <property type="match status" value="1"/>
</dbReference>
<dbReference type="Proteomes" id="UP001595816">
    <property type="component" value="Unassembled WGS sequence"/>
</dbReference>
<sequence length="403" mass="43548">MPEFVSDGLTGAHQDRIADLVAQLRSVEPLASRYRGVSSVATLEQLESVPVMLKEDLQVALRQLQPRAASGATWVFQSGGSTGSPQVGYAPTGLYMHDVYAQWKALGPDDVFVNGWSAGKMWGAHFLVNSYVDHAGCVAMNLGAMTKDEYTPWLEFFAQRKVTSFGGTPSVLRLVFGHAREAGIKLPDLKSVLWLGEGWDKQLDEDLPVVAPNARRWGMFGSTETWVIGTNTPECAADTWHPLPTQLVGIGEDDLLDFTCLNPEVLNPVLRYRTGDAGRIVTCSCGDPRAAVQVLGRRDGLIKFRGHLLNVADFVGDLGALPGVARAQLMVTETDNGPVLEVLVLPAAETAGLADRVREHVVGSAFGPSIVFQRNPHALEVAVVDKLIGNDRTGKISDLVVRA</sequence>
<proteinExistence type="predicted"/>
<dbReference type="InterPro" id="IPR042099">
    <property type="entry name" value="ANL_N_sf"/>
</dbReference>
<dbReference type="RefSeq" id="WP_253752810.1">
    <property type="nucleotide sequence ID" value="NZ_JAMZDZ010000001.1"/>
</dbReference>
<accession>A0ABV8LPJ5</accession>
<dbReference type="InterPro" id="IPR000873">
    <property type="entry name" value="AMP-dep_synth/lig_dom"/>
</dbReference>
<evidence type="ECO:0000313" key="3">
    <source>
        <dbReference type="Proteomes" id="UP001595816"/>
    </source>
</evidence>
<comment type="caution">
    <text evidence="2">The sequence shown here is derived from an EMBL/GenBank/DDBJ whole genome shotgun (WGS) entry which is preliminary data.</text>
</comment>
<protein>
    <submittedName>
        <fullName evidence="2">AMP-binding protein</fullName>
    </submittedName>
</protein>
<name>A0ABV8LPJ5_9ACTN</name>
<evidence type="ECO:0000259" key="1">
    <source>
        <dbReference type="Pfam" id="PF00501"/>
    </source>
</evidence>
<dbReference type="Pfam" id="PF00501">
    <property type="entry name" value="AMP-binding"/>
    <property type="match status" value="1"/>
</dbReference>
<organism evidence="2 3">
    <name type="scientific">Hamadaea flava</name>
    <dbReference type="NCBI Taxonomy" id="1742688"/>
    <lineage>
        <taxon>Bacteria</taxon>
        <taxon>Bacillati</taxon>
        <taxon>Actinomycetota</taxon>
        <taxon>Actinomycetes</taxon>
        <taxon>Micromonosporales</taxon>
        <taxon>Micromonosporaceae</taxon>
        <taxon>Hamadaea</taxon>
    </lineage>
</organism>
<reference evidence="3" key="1">
    <citation type="journal article" date="2019" name="Int. J. Syst. Evol. Microbiol.">
        <title>The Global Catalogue of Microorganisms (GCM) 10K type strain sequencing project: providing services to taxonomists for standard genome sequencing and annotation.</title>
        <authorList>
            <consortium name="The Broad Institute Genomics Platform"/>
            <consortium name="The Broad Institute Genome Sequencing Center for Infectious Disease"/>
            <person name="Wu L."/>
            <person name="Ma J."/>
        </authorList>
    </citation>
    <scope>NUCLEOTIDE SEQUENCE [LARGE SCALE GENOMIC DNA]</scope>
    <source>
        <strain evidence="3">CGMCC 4.7289</strain>
    </source>
</reference>
<keyword evidence="3" id="KW-1185">Reference proteome</keyword>
<dbReference type="PANTHER" id="PTHR43845">
    <property type="entry name" value="BLR5969 PROTEIN"/>
    <property type="match status" value="1"/>
</dbReference>
<evidence type="ECO:0000313" key="2">
    <source>
        <dbReference type="EMBL" id="MFC4132679.1"/>
    </source>
</evidence>
<dbReference type="Gene3D" id="3.40.50.12780">
    <property type="entry name" value="N-terminal domain of ligase-like"/>
    <property type="match status" value="1"/>
</dbReference>
<dbReference type="PANTHER" id="PTHR43845:SF1">
    <property type="entry name" value="BLR5969 PROTEIN"/>
    <property type="match status" value="1"/>
</dbReference>